<dbReference type="Gene3D" id="2.40.170.20">
    <property type="entry name" value="TonB-dependent receptor, beta-barrel domain"/>
    <property type="match status" value="2"/>
</dbReference>
<keyword evidence="2 11" id="KW-0813">Transport</keyword>
<dbReference type="PANTHER" id="PTHR32552">
    <property type="entry name" value="FERRICHROME IRON RECEPTOR-RELATED"/>
    <property type="match status" value="1"/>
</dbReference>
<evidence type="ECO:0000256" key="2">
    <source>
        <dbReference type="ARBA" id="ARBA00022448"/>
    </source>
</evidence>
<evidence type="ECO:0000313" key="16">
    <source>
        <dbReference type="EMBL" id="KER35905.1"/>
    </source>
</evidence>
<feature type="domain" description="TonB-dependent receptor-like beta-barrel" evidence="14">
    <location>
        <begin position="350"/>
        <end position="772"/>
    </location>
</feature>
<dbReference type="Pfam" id="PF00593">
    <property type="entry name" value="TonB_dep_Rec_b-barrel"/>
    <property type="match status" value="1"/>
</dbReference>
<evidence type="ECO:0000313" key="17">
    <source>
        <dbReference type="Proteomes" id="UP000028135"/>
    </source>
</evidence>
<proteinExistence type="inferred from homology"/>
<keyword evidence="3 11" id="KW-1134">Transmembrane beta strand</keyword>
<name>A0A8E0WR53_9SPHN</name>
<keyword evidence="5 11" id="KW-0812">Transmembrane</keyword>
<evidence type="ECO:0000256" key="12">
    <source>
        <dbReference type="RuleBase" id="RU003357"/>
    </source>
</evidence>
<accession>A0A8E0WR53</accession>
<dbReference type="GO" id="GO:0009279">
    <property type="term" value="C:cell outer membrane"/>
    <property type="evidence" value="ECO:0007669"/>
    <property type="project" value="UniProtKB-SubCell"/>
</dbReference>
<dbReference type="CDD" id="cd01347">
    <property type="entry name" value="ligand_gated_channel"/>
    <property type="match status" value="1"/>
</dbReference>
<comment type="caution">
    <text evidence="16">The sequence shown here is derived from an EMBL/GenBank/DDBJ whole genome shotgun (WGS) entry which is preliminary data.</text>
</comment>
<comment type="similarity">
    <text evidence="11 12">Belongs to the TonB-dependent receptor family.</text>
</comment>
<evidence type="ECO:0000256" key="1">
    <source>
        <dbReference type="ARBA" id="ARBA00004571"/>
    </source>
</evidence>
<dbReference type="AlphaFoldDB" id="A0A8E0WR53"/>
<comment type="subcellular location">
    <subcellularLocation>
        <location evidence="1 11">Cell outer membrane</location>
        <topology evidence="1 11">Multi-pass membrane protein</topology>
    </subcellularLocation>
</comment>
<evidence type="ECO:0000256" key="10">
    <source>
        <dbReference type="ARBA" id="ARBA00023237"/>
    </source>
</evidence>
<feature type="domain" description="TonB-dependent receptor plug" evidence="15">
    <location>
        <begin position="71"/>
        <end position="183"/>
    </location>
</feature>
<gene>
    <name evidence="16" type="ORF">AL00_14280</name>
</gene>
<dbReference type="PROSITE" id="PS52016">
    <property type="entry name" value="TONB_DEPENDENT_REC_3"/>
    <property type="match status" value="1"/>
</dbReference>
<dbReference type="InterPro" id="IPR000531">
    <property type="entry name" value="Beta-barrel_TonB"/>
</dbReference>
<dbReference type="SUPFAM" id="SSF56935">
    <property type="entry name" value="Porins"/>
    <property type="match status" value="1"/>
</dbReference>
<evidence type="ECO:0000259" key="14">
    <source>
        <dbReference type="Pfam" id="PF00593"/>
    </source>
</evidence>
<evidence type="ECO:0000256" key="11">
    <source>
        <dbReference type="PROSITE-ProRule" id="PRU01360"/>
    </source>
</evidence>
<dbReference type="InterPro" id="IPR039426">
    <property type="entry name" value="TonB-dep_rcpt-like"/>
</dbReference>
<evidence type="ECO:0000256" key="3">
    <source>
        <dbReference type="ARBA" id="ARBA00022452"/>
    </source>
</evidence>
<keyword evidence="13" id="KW-0732">Signal</keyword>
<evidence type="ECO:0000256" key="6">
    <source>
        <dbReference type="ARBA" id="ARBA00023004"/>
    </source>
</evidence>
<evidence type="ECO:0000256" key="9">
    <source>
        <dbReference type="ARBA" id="ARBA00023136"/>
    </source>
</evidence>
<evidence type="ECO:0000256" key="5">
    <source>
        <dbReference type="ARBA" id="ARBA00022692"/>
    </source>
</evidence>
<keyword evidence="10 11" id="KW-0998">Cell outer membrane</keyword>
<keyword evidence="7" id="KW-0406">Ion transport</keyword>
<keyword evidence="4" id="KW-0410">Iron transport</keyword>
<dbReference type="InterPro" id="IPR012910">
    <property type="entry name" value="Plug_dom"/>
</dbReference>
<feature type="signal peptide" evidence="13">
    <location>
        <begin position="1"/>
        <end position="34"/>
    </location>
</feature>
<dbReference type="RefSeq" id="WP_020819657.1">
    <property type="nucleotide sequence ID" value="NZ_JANF02000063.1"/>
</dbReference>
<feature type="chain" id="PRO_5034283980" evidence="13">
    <location>
        <begin position="35"/>
        <end position="809"/>
    </location>
</feature>
<keyword evidence="9 11" id="KW-0472">Membrane</keyword>
<evidence type="ECO:0000256" key="13">
    <source>
        <dbReference type="SAM" id="SignalP"/>
    </source>
</evidence>
<reference evidence="16 17" key="1">
    <citation type="submission" date="2014-05" db="EMBL/GenBank/DDBJ databases">
        <title>Genome Announcement of Sphingobium lucknowense F2.</title>
        <authorList>
            <person name="Lal R."/>
            <person name="Negi V."/>
            <person name="Lata P."/>
            <person name="Sangwan N."/>
            <person name="Gupta S.K."/>
            <person name="Rao D.L.N."/>
            <person name="Das S."/>
        </authorList>
    </citation>
    <scope>NUCLEOTIDE SEQUENCE [LARGE SCALE GENOMIC DNA]</scope>
    <source>
        <strain evidence="16 17">F2</strain>
    </source>
</reference>
<evidence type="ECO:0000256" key="4">
    <source>
        <dbReference type="ARBA" id="ARBA00022496"/>
    </source>
</evidence>
<keyword evidence="8 12" id="KW-0798">TonB box</keyword>
<evidence type="ECO:0000256" key="8">
    <source>
        <dbReference type="ARBA" id="ARBA00023077"/>
    </source>
</evidence>
<keyword evidence="6" id="KW-0408">Iron</keyword>
<dbReference type="Proteomes" id="UP000028135">
    <property type="component" value="Unassembled WGS sequence"/>
</dbReference>
<sequence length="809" mass="87769">MSGASKRACRPHFSALLMRGAFLGAFASTAPAHAWQGSAAAGPEQASQAARTASGGIADIVVTARRRSESLQNTPVAVSAITGATLADRGATDISAVAQAVPSLTFNTTAGNSGASNAAVVFIRGIGQDDFFPTIDPGVGIYLDGIYVSRTLGSVLDTVDLEQVEVLRGPQGTLFGKNTIGGAVQITTRKPSDKFEGSLEATTGRFDRIDVKGSINIPFTSSLFGRFSLATLNRDGYVTILRKDPGTGAVTEADAPKLGDISTIAGRGALRWEATQEFKLDLSFDYTRKREQSSGTTLLATQPLVPGIPVGDPNFINANAATIGGFYNLVVAGAQGCNPLAGGDAFDQSNPSCFNDQYVTGNPYTTFYDPARSRSDLDLWGLTGVAEWNVSPDVSVKSITGYRRTESHFMRDDDTPFRLLELQTDQTARQFSQELQFSGRTMDSRLTWLIGLYYFSEKVRFDNPACFSFVCTAVKTKLDTDSYAAFSQATFAIDPRTNLTAGLRYTNETKRNDPDNFYIDNGFGLPPFAVNNPNPDPATIIDNPAKVKLKNVSPMVSLDHRWSPSIMTYASFSQGIKGGGFQQRVILPRLQQPTFGPEKLTSYEIGAKTDLFDHHVRFNIAAFWADYKNLQITVFDPNFSIEPLQVNGGTARIRGIEVESTIKPFEGLTATLGGSYLDTEYTRIAPNAAIPPDAVLPYTPKWSISGGLSYAYELAGAGTLTLRGDWNYRSRTFFNAANDPIISQPGYHVVNLSAAFLTRDEHWRLTLGVTNLTDKAYLGSGFADLRNSSFADGVYARPREWYLSARYAF</sequence>
<organism evidence="16 17">
    <name type="scientific">Sphingobium indicum F2</name>
    <dbReference type="NCBI Taxonomy" id="1450518"/>
    <lineage>
        <taxon>Bacteria</taxon>
        <taxon>Pseudomonadati</taxon>
        <taxon>Pseudomonadota</taxon>
        <taxon>Alphaproteobacteria</taxon>
        <taxon>Sphingomonadales</taxon>
        <taxon>Sphingomonadaceae</taxon>
        <taxon>Sphingobium</taxon>
    </lineage>
</organism>
<dbReference type="GO" id="GO:0006826">
    <property type="term" value="P:iron ion transport"/>
    <property type="evidence" value="ECO:0007669"/>
    <property type="project" value="UniProtKB-KW"/>
</dbReference>
<dbReference type="Pfam" id="PF07715">
    <property type="entry name" value="Plug"/>
    <property type="match status" value="1"/>
</dbReference>
<dbReference type="PANTHER" id="PTHR32552:SF81">
    <property type="entry name" value="TONB-DEPENDENT OUTER MEMBRANE RECEPTOR"/>
    <property type="match status" value="1"/>
</dbReference>
<dbReference type="EMBL" id="JANF02000063">
    <property type="protein sequence ID" value="KER35905.1"/>
    <property type="molecule type" value="Genomic_DNA"/>
</dbReference>
<dbReference type="InterPro" id="IPR036942">
    <property type="entry name" value="Beta-barrel_TonB_sf"/>
</dbReference>
<evidence type="ECO:0000259" key="15">
    <source>
        <dbReference type="Pfam" id="PF07715"/>
    </source>
</evidence>
<evidence type="ECO:0000256" key="7">
    <source>
        <dbReference type="ARBA" id="ARBA00023065"/>
    </source>
</evidence>
<protein>
    <submittedName>
        <fullName evidence="16">TonB-dependent receptor</fullName>
    </submittedName>
</protein>
<keyword evidence="16" id="KW-0675">Receptor</keyword>